<proteinExistence type="predicted"/>
<dbReference type="EMBL" id="AP028910">
    <property type="protein sequence ID" value="BES90007.1"/>
    <property type="molecule type" value="Genomic_DNA"/>
</dbReference>
<evidence type="ECO:0000256" key="5">
    <source>
        <dbReference type="SAM" id="Phobius"/>
    </source>
</evidence>
<dbReference type="Pfam" id="PF08205">
    <property type="entry name" value="C2-set_2"/>
    <property type="match status" value="1"/>
</dbReference>
<accession>A0ABN7AI52</accession>
<organism evidence="8 9">
    <name type="scientific">Nesidiocoris tenuis</name>
    <dbReference type="NCBI Taxonomy" id="355587"/>
    <lineage>
        <taxon>Eukaryota</taxon>
        <taxon>Metazoa</taxon>
        <taxon>Ecdysozoa</taxon>
        <taxon>Arthropoda</taxon>
        <taxon>Hexapoda</taxon>
        <taxon>Insecta</taxon>
        <taxon>Pterygota</taxon>
        <taxon>Neoptera</taxon>
        <taxon>Paraneoptera</taxon>
        <taxon>Hemiptera</taxon>
        <taxon>Heteroptera</taxon>
        <taxon>Panheteroptera</taxon>
        <taxon>Cimicomorpha</taxon>
        <taxon>Miridae</taxon>
        <taxon>Dicyphina</taxon>
        <taxon>Nesidiocoris</taxon>
    </lineage>
</organism>
<evidence type="ECO:0000256" key="1">
    <source>
        <dbReference type="ARBA" id="ARBA00004167"/>
    </source>
</evidence>
<protein>
    <submittedName>
        <fullName evidence="8">Nephrosis 1, congenital, Finnish type (Nephrin)</fullName>
    </submittedName>
</protein>
<dbReference type="PROSITE" id="PS50853">
    <property type="entry name" value="FN3"/>
    <property type="match status" value="1"/>
</dbReference>
<feature type="transmembrane region" description="Helical" evidence="5">
    <location>
        <begin position="463"/>
        <end position="485"/>
    </location>
</feature>
<evidence type="ECO:0000259" key="7">
    <source>
        <dbReference type="PROSITE" id="PS50853"/>
    </source>
</evidence>
<name>A0ABN7AI52_9HEMI</name>
<feature type="domain" description="Ig-like" evidence="6">
    <location>
        <begin position="58"/>
        <end position="152"/>
    </location>
</feature>
<keyword evidence="9" id="KW-1185">Reference proteome</keyword>
<dbReference type="InterPro" id="IPR003599">
    <property type="entry name" value="Ig_sub"/>
</dbReference>
<evidence type="ECO:0000256" key="2">
    <source>
        <dbReference type="ARBA" id="ARBA00023136"/>
    </source>
</evidence>
<dbReference type="InterPro" id="IPR007110">
    <property type="entry name" value="Ig-like_dom"/>
</dbReference>
<dbReference type="InterPro" id="IPR036116">
    <property type="entry name" value="FN3_sf"/>
</dbReference>
<evidence type="ECO:0000256" key="4">
    <source>
        <dbReference type="SAM" id="MobiDB-lite"/>
    </source>
</evidence>
<sequence>MIDSSDTNTSFPNVKDNQLVVPALDRSHQGAVYICQASNNNISTPASTRVTVDMLLKPMMVAIETQYQPLSADREYEIECVSAGSRPPAKITWWRDNRELTSSSYKVSDDGNVTMSKLVIRPVIKDNGGRLICRADNPRVARDALEEVWKLDITYVPRIKLELGSNLNPQDIEEGDDVYFECNIDANPKAYKVVWRHNNQVIQLNQKSGVIVSNEALALQNVKREQSGNYTCFASNVEGDGESEVVSLRIMYKPLCKESGKTTIGVGKGEGARVLCEVESYPPPDGFQWSFNNSAADATIDISPDRFHNSLALGLSTLSYTPLSDLDYGTVMCWASNTAGLQVDPCVFQIIPAGKPDSPVNCTLVNQTISSVEVDCAEGYDGGQAQTFQLEVYDVGSQFLAYNLSSRAPNFGVAGLSPGVSLRLRIYAHNTKGRSDPIFLEAFTLKAAEKQTGAPVPFAVTPIVVVLMVTSLVLVTCAIIVFAAVKIRGNGRHSSSPSVVARPQKKNKKIAVVRADVREVYESDDPNPDVIPCNKESEYQLVFNSEAKDDHIEMTKDNSNSIPYVSLQPKLGGTLQNGDLFKSCSKRKSEDFLAGEELRLTGRGVGGCCSPTIGGGGSGFGDVRTRPSCEGPLSSYCIVDDGQNHHQNPQNHHPCLSPTSGGPTMLPHREIISVRTPLMGNTPESCV</sequence>
<dbReference type="PROSITE" id="PS50835">
    <property type="entry name" value="IG_LIKE"/>
    <property type="match status" value="3"/>
</dbReference>
<dbReference type="PANTHER" id="PTHR23278:SF19">
    <property type="entry name" value="OBSCURIN"/>
    <property type="match status" value="1"/>
</dbReference>
<dbReference type="InterPro" id="IPR003598">
    <property type="entry name" value="Ig_sub2"/>
</dbReference>
<evidence type="ECO:0000313" key="9">
    <source>
        <dbReference type="Proteomes" id="UP001307889"/>
    </source>
</evidence>
<feature type="region of interest" description="Disordered" evidence="4">
    <location>
        <begin position="647"/>
        <end position="667"/>
    </location>
</feature>
<evidence type="ECO:0000256" key="3">
    <source>
        <dbReference type="ARBA" id="ARBA00023157"/>
    </source>
</evidence>
<dbReference type="InterPro" id="IPR036179">
    <property type="entry name" value="Ig-like_dom_sf"/>
</dbReference>
<dbReference type="Pfam" id="PF13927">
    <property type="entry name" value="Ig_3"/>
    <property type="match status" value="1"/>
</dbReference>
<dbReference type="InterPro" id="IPR013783">
    <property type="entry name" value="Ig-like_fold"/>
</dbReference>
<keyword evidence="5" id="KW-1133">Transmembrane helix</keyword>
<gene>
    <name evidence="8" type="ORF">NTJ_02806</name>
</gene>
<dbReference type="InterPro" id="IPR013162">
    <property type="entry name" value="CD80_C2-set"/>
</dbReference>
<feature type="domain" description="Ig-like" evidence="6">
    <location>
        <begin position="157"/>
        <end position="249"/>
    </location>
</feature>
<keyword evidence="2 5" id="KW-0472">Membrane</keyword>
<dbReference type="Gene3D" id="2.60.40.10">
    <property type="entry name" value="Immunoglobulins"/>
    <property type="match status" value="4"/>
</dbReference>
<dbReference type="SMART" id="SM00408">
    <property type="entry name" value="IGc2"/>
    <property type="match status" value="2"/>
</dbReference>
<evidence type="ECO:0000313" key="8">
    <source>
        <dbReference type="EMBL" id="BES90007.1"/>
    </source>
</evidence>
<feature type="domain" description="Fibronectin type-III" evidence="7">
    <location>
        <begin position="356"/>
        <end position="448"/>
    </location>
</feature>
<keyword evidence="5" id="KW-0812">Transmembrane</keyword>
<comment type="subcellular location">
    <subcellularLocation>
        <location evidence="1">Membrane</location>
        <topology evidence="1">Single-pass membrane protein</topology>
    </subcellularLocation>
</comment>
<dbReference type="CDD" id="cd00096">
    <property type="entry name" value="Ig"/>
    <property type="match status" value="1"/>
</dbReference>
<dbReference type="SUPFAM" id="SSF48726">
    <property type="entry name" value="Immunoglobulin"/>
    <property type="match status" value="3"/>
</dbReference>
<dbReference type="Proteomes" id="UP001307889">
    <property type="component" value="Chromosome 2"/>
</dbReference>
<dbReference type="InterPro" id="IPR003961">
    <property type="entry name" value="FN3_dom"/>
</dbReference>
<dbReference type="SMART" id="SM00409">
    <property type="entry name" value="IG"/>
    <property type="match status" value="2"/>
</dbReference>
<feature type="domain" description="Ig-like" evidence="6">
    <location>
        <begin position="254"/>
        <end position="344"/>
    </location>
</feature>
<dbReference type="SUPFAM" id="SSF49265">
    <property type="entry name" value="Fibronectin type III"/>
    <property type="match status" value="1"/>
</dbReference>
<dbReference type="PANTHER" id="PTHR23278">
    <property type="entry name" value="SIDESTEP PROTEIN"/>
    <property type="match status" value="1"/>
</dbReference>
<evidence type="ECO:0000259" key="6">
    <source>
        <dbReference type="PROSITE" id="PS50835"/>
    </source>
</evidence>
<reference evidence="8 9" key="1">
    <citation type="submission" date="2023-09" db="EMBL/GenBank/DDBJ databases">
        <title>Nesidiocoris tenuis whole genome shotgun sequence.</title>
        <authorList>
            <person name="Shibata T."/>
            <person name="Shimoda M."/>
            <person name="Kobayashi T."/>
            <person name="Uehara T."/>
        </authorList>
    </citation>
    <scope>NUCLEOTIDE SEQUENCE [LARGE SCALE GENOMIC DNA]</scope>
    <source>
        <strain evidence="8 9">Japan</strain>
    </source>
</reference>
<dbReference type="CDD" id="cd00063">
    <property type="entry name" value="FN3"/>
    <property type="match status" value="1"/>
</dbReference>
<keyword evidence="3" id="KW-1015">Disulfide bond</keyword>